<name>A0A1H8U9Q6_9ACTN</name>
<feature type="compositionally biased region" description="Low complexity" evidence="1">
    <location>
        <begin position="375"/>
        <end position="385"/>
    </location>
</feature>
<feature type="compositionally biased region" description="Gly residues" evidence="1">
    <location>
        <begin position="440"/>
        <end position="459"/>
    </location>
</feature>
<feature type="signal peptide" evidence="3">
    <location>
        <begin position="1"/>
        <end position="32"/>
    </location>
</feature>
<feature type="transmembrane region" description="Helical" evidence="2">
    <location>
        <begin position="469"/>
        <end position="491"/>
    </location>
</feature>
<feature type="compositionally biased region" description="Low complexity" evidence="1">
    <location>
        <begin position="392"/>
        <end position="401"/>
    </location>
</feature>
<evidence type="ECO:0000256" key="3">
    <source>
        <dbReference type="SAM" id="SignalP"/>
    </source>
</evidence>
<feature type="chain" id="PRO_5010322036" evidence="3">
    <location>
        <begin position="33"/>
        <end position="508"/>
    </location>
</feature>
<dbReference type="STRING" id="310780.SAMN05216267_106715"/>
<keyword evidence="2" id="KW-1133">Transmembrane helix</keyword>
<keyword evidence="2" id="KW-0812">Transmembrane</keyword>
<keyword evidence="5" id="KW-1185">Reference proteome</keyword>
<evidence type="ECO:0000256" key="2">
    <source>
        <dbReference type="SAM" id="Phobius"/>
    </source>
</evidence>
<dbReference type="Proteomes" id="UP000181951">
    <property type="component" value="Unassembled WGS sequence"/>
</dbReference>
<accession>A0A1H8U9Q6</accession>
<organism evidence="4 5">
    <name type="scientific">Actinacidiphila rubida</name>
    <dbReference type="NCBI Taxonomy" id="310780"/>
    <lineage>
        <taxon>Bacteria</taxon>
        <taxon>Bacillati</taxon>
        <taxon>Actinomycetota</taxon>
        <taxon>Actinomycetes</taxon>
        <taxon>Kitasatosporales</taxon>
        <taxon>Streptomycetaceae</taxon>
        <taxon>Actinacidiphila</taxon>
    </lineage>
</organism>
<keyword evidence="3" id="KW-0732">Signal</keyword>
<reference evidence="4 5" key="1">
    <citation type="submission" date="2016-10" db="EMBL/GenBank/DDBJ databases">
        <authorList>
            <person name="de Groot N.N."/>
        </authorList>
    </citation>
    <scope>NUCLEOTIDE SEQUENCE [LARGE SCALE GENOMIC DNA]</scope>
    <source>
        <strain evidence="4 5">CGMCC 4.2026</strain>
    </source>
</reference>
<feature type="compositionally biased region" description="Low complexity" evidence="1">
    <location>
        <begin position="408"/>
        <end position="439"/>
    </location>
</feature>
<evidence type="ECO:0000313" key="5">
    <source>
        <dbReference type="Proteomes" id="UP000181951"/>
    </source>
</evidence>
<gene>
    <name evidence="4" type="ORF">SAMN05216267_106715</name>
</gene>
<dbReference type="EMBL" id="FODD01000067">
    <property type="protein sequence ID" value="SEO99905.1"/>
    <property type="molecule type" value="Genomic_DNA"/>
</dbReference>
<protein>
    <submittedName>
        <fullName evidence="4">Uncharacterized protein</fullName>
    </submittedName>
</protein>
<proteinExistence type="predicted"/>
<keyword evidence="2" id="KW-0472">Membrane</keyword>
<dbReference type="RefSeq" id="WP_143080609.1">
    <property type="nucleotide sequence ID" value="NZ_FODD01000067.1"/>
</dbReference>
<feature type="region of interest" description="Disordered" evidence="1">
    <location>
        <begin position="30"/>
        <end position="52"/>
    </location>
</feature>
<evidence type="ECO:0000313" key="4">
    <source>
        <dbReference type="EMBL" id="SEO99905.1"/>
    </source>
</evidence>
<sequence>MKRRLHAALLGVLALILGSGALVLTTSGTAGADDSSGTVTLTPSSGSLSDNPPLTGLTLSNGCPTGFQDAITINVSLPDLGDSSIVYNLTDGAPYTASPLTVSIPASPGPTTYINSIADAFSNYGATVADGTYAVQVVCQATGGSSTADSTFTTLIDITGNDWAVKQAAPPTSTSVTVAADPAAYSIVSHSFTLSATVTPSGAAGTLQFTTDAGNPLGTVPVTGGTASLPIPVPPSGRGIYKYQAVFTPTDPTAFAASTSSMLAYPVLDEPVVSVFDDTGNNLADTPTLTTGQKTKVNGLGFMPSADPASTTGGETVTVTLDGAAGDLAKATPNGAGSVANYDFTVPSSLSSGDHTLKLKGDTTGVELTFPFKVGTDSSGDTSGSTAGGTSGSTAGDTSGSTAGGTSGSTAGDTSGSTAGDTSGSTAGDTSGTSGTSGDVTGGTSGTSGGSSTGGTSGGGNGPLAATGAAGITTISLLALMLLGGGGYAVYRVRRDGRLLSFGPTPRD</sequence>
<evidence type="ECO:0000256" key="1">
    <source>
        <dbReference type="SAM" id="MobiDB-lite"/>
    </source>
</evidence>
<dbReference type="AlphaFoldDB" id="A0A1H8U9Q6"/>
<feature type="region of interest" description="Disordered" evidence="1">
    <location>
        <begin position="373"/>
        <end position="459"/>
    </location>
</feature>
<dbReference type="OrthoDB" id="4196910at2"/>